<keyword evidence="3" id="KW-1185">Reference proteome</keyword>
<feature type="compositionally biased region" description="Polar residues" evidence="1">
    <location>
        <begin position="155"/>
        <end position="165"/>
    </location>
</feature>
<dbReference type="Proteomes" id="UP000770015">
    <property type="component" value="Unassembled WGS sequence"/>
</dbReference>
<feature type="region of interest" description="Disordered" evidence="1">
    <location>
        <begin position="41"/>
        <end position="76"/>
    </location>
</feature>
<organism evidence="2 3">
    <name type="scientific">Plectosphaerella plurivora</name>
    <dbReference type="NCBI Taxonomy" id="936078"/>
    <lineage>
        <taxon>Eukaryota</taxon>
        <taxon>Fungi</taxon>
        <taxon>Dikarya</taxon>
        <taxon>Ascomycota</taxon>
        <taxon>Pezizomycotina</taxon>
        <taxon>Sordariomycetes</taxon>
        <taxon>Hypocreomycetidae</taxon>
        <taxon>Glomerellales</taxon>
        <taxon>Plectosphaerellaceae</taxon>
        <taxon>Plectosphaerella</taxon>
    </lineage>
</organism>
<evidence type="ECO:0000313" key="3">
    <source>
        <dbReference type="Proteomes" id="UP000770015"/>
    </source>
</evidence>
<dbReference type="AlphaFoldDB" id="A0A9P8VBM8"/>
<gene>
    <name evidence="2" type="ORF">F5X68DRAFT_13391</name>
</gene>
<feature type="region of interest" description="Disordered" evidence="1">
    <location>
        <begin position="120"/>
        <end position="225"/>
    </location>
</feature>
<name>A0A9P8VBM8_9PEZI</name>
<dbReference type="EMBL" id="JAGSXJ010000012">
    <property type="protein sequence ID" value="KAH6686912.1"/>
    <property type="molecule type" value="Genomic_DNA"/>
</dbReference>
<feature type="compositionally biased region" description="Low complexity" evidence="1">
    <location>
        <begin position="212"/>
        <end position="225"/>
    </location>
</feature>
<accession>A0A9P8VBM8</accession>
<reference evidence="2" key="1">
    <citation type="journal article" date="2021" name="Nat. Commun.">
        <title>Genetic determinants of endophytism in the Arabidopsis root mycobiome.</title>
        <authorList>
            <person name="Mesny F."/>
            <person name="Miyauchi S."/>
            <person name="Thiergart T."/>
            <person name="Pickel B."/>
            <person name="Atanasova L."/>
            <person name="Karlsson M."/>
            <person name="Huettel B."/>
            <person name="Barry K.W."/>
            <person name="Haridas S."/>
            <person name="Chen C."/>
            <person name="Bauer D."/>
            <person name="Andreopoulos W."/>
            <person name="Pangilinan J."/>
            <person name="LaButti K."/>
            <person name="Riley R."/>
            <person name="Lipzen A."/>
            <person name="Clum A."/>
            <person name="Drula E."/>
            <person name="Henrissat B."/>
            <person name="Kohler A."/>
            <person name="Grigoriev I.V."/>
            <person name="Martin F.M."/>
            <person name="Hacquard S."/>
        </authorList>
    </citation>
    <scope>NUCLEOTIDE SEQUENCE</scope>
    <source>
        <strain evidence="2">MPI-SDFR-AT-0117</strain>
    </source>
</reference>
<feature type="compositionally biased region" description="Polar residues" evidence="1">
    <location>
        <begin position="136"/>
        <end position="146"/>
    </location>
</feature>
<evidence type="ECO:0000313" key="2">
    <source>
        <dbReference type="EMBL" id="KAH6686912.1"/>
    </source>
</evidence>
<proteinExistence type="predicted"/>
<evidence type="ECO:0000256" key="1">
    <source>
        <dbReference type="SAM" id="MobiDB-lite"/>
    </source>
</evidence>
<feature type="compositionally biased region" description="Polar residues" evidence="1">
    <location>
        <begin position="41"/>
        <end position="67"/>
    </location>
</feature>
<protein>
    <submittedName>
        <fullName evidence="2">Uncharacterized protein</fullName>
    </submittedName>
</protein>
<comment type="caution">
    <text evidence="2">The sequence shown here is derived from an EMBL/GenBank/DDBJ whole genome shotgun (WGS) entry which is preliminary data.</text>
</comment>
<sequence>MTGLPSINFVPKTLNPLASQLFSSTSLTLTTMPASIIPTQTMAQDDQDGSTAFTSPLSSRPSWDTNPPQSPNRIPLDSEHALSLMGTGFPPKIGPHPKPDADAVVPRRVILKIMPSLTVFERQPSPQAPGDDLVETTGSETASIHTTRPDEHTASPGTTTNSSSEAGVDADAPPRAETSVPSPDRTGGEEDDFVPSRTEVKRKVSGSETDNAAAKRATPTKTRSD</sequence>